<keyword evidence="1" id="KW-0732">Signal</keyword>
<organism evidence="2 3">
    <name type="scientific">Providencia alcalifaciens</name>
    <dbReference type="NCBI Taxonomy" id="126385"/>
    <lineage>
        <taxon>Bacteria</taxon>
        <taxon>Pseudomonadati</taxon>
        <taxon>Pseudomonadota</taxon>
        <taxon>Gammaproteobacteria</taxon>
        <taxon>Enterobacterales</taxon>
        <taxon>Morganellaceae</taxon>
        <taxon>Providencia</taxon>
    </lineage>
</organism>
<reference evidence="2 3" key="1">
    <citation type="submission" date="2019-03" db="EMBL/GenBank/DDBJ databases">
        <title>Genomic analyses of the natural microbiome of Caenorhabditis elegans.</title>
        <authorList>
            <person name="Samuel B."/>
        </authorList>
    </citation>
    <scope>NUCLEOTIDE SEQUENCE [LARGE SCALE GENOMIC DNA]</scope>
    <source>
        <strain evidence="2 3">JUb102</strain>
    </source>
</reference>
<proteinExistence type="predicted"/>
<gene>
    <name evidence="2" type="ORF">EC835_101760</name>
</gene>
<name>A0A4R3NX91_9GAMM</name>
<evidence type="ECO:0000313" key="3">
    <source>
        <dbReference type="Proteomes" id="UP000295055"/>
    </source>
</evidence>
<sequence>MKLRRTLLALALPVLMSAPALADAYTVTVFQCVNKNNKQVRVTYVEGQYRYAFGKIDDIPDIEIVRSPQQLTQNLLKTQAADTDTGHAQIMELDFKNGTYVYTVHSDYLGTKRAGGVDVYNKGKSIASIDCLPNTIVDNLSEHIYDLPERPY</sequence>
<dbReference type="Proteomes" id="UP000295055">
    <property type="component" value="Unassembled WGS sequence"/>
</dbReference>
<protein>
    <recommendedName>
        <fullName evidence="4">Lysozyme inhibitor</fullName>
    </recommendedName>
</protein>
<evidence type="ECO:0000313" key="2">
    <source>
        <dbReference type="EMBL" id="TCT38736.1"/>
    </source>
</evidence>
<evidence type="ECO:0008006" key="4">
    <source>
        <dbReference type="Google" id="ProtNLM"/>
    </source>
</evidence>
<comment type="caution">
    <text evidence="2">The sequence shown here is derived from an EMBL/GenBank/DDBJ whole genome shotgun (WGS) entry which is preliminary data.</text>
</comment>
<feature type="signal peptide" evidence="1">
    <location>
        <begin position="1"/>
        <end position="22"/>
    </location>
</feature>
<accession>A0A4R3NX91</accession>
<dbReference type="OrthoDB" id="6904567at2"/>
<feature type="chain" id="PRO_5020370465" description="Lysozyme inhibitor" evidence="1">
    <location>
        <begin position="23"/>
        <end position="152"/>
    </location>
</feature>
<dbReference type="AlphaFoldDB" id="A0A4R3NX91"/>
<evidence type="ECO:0000256" key="1">
    <source>
        <dbReference type="SAM" id="SignalP"/>
    </source>
</evidence>
<dbReference type="RefSeq" id="WP_132495018.1">
    <property type="nucleotide sequence ID" value="NZ_SMAS01000001.1"/>
</dbReference>
<dbReference type="EMBL" id="SMAS01000001">
    <property type="protein sequence ID" value="TCT38736.1"/>
    <property type="molecule type" value="Genomic_DNA"/>
</dbReference>